<evidence type="ECO:0000256" key="10">
    <source>
        <dbReference type="ARBA" id="ARBA00023204"/>
    </source>
</evidence>
<dbReference type="EC" id="3.1.21.10" evidence="13"/>
<keyword evidence="2 13" id="KW-0963">Cytoplasm</keyword>
<keyword evidence="15" id="KW-1185">Reference proteome</keyword>
<feature type="binding site" evidence="13">
    <location>
        <position position="69"/>
    </location>
    <ligand>
        <name>Mg(2+)</name>
        <dbReference type="ChEBI" id="CHEBI:18420"/>
    </ligand>
</feature>
<comment type="catalytic activity">
    <reaction evidence="13">
        <text>Endonucleolytic cleavage at a junction such as a reciprocal single-stranded crossover between two homologous DNA duplexes (Holliday junction).</text>
        <dbReference type="EC" id="3.1.21.10"/>
    </reaction>
</comment>
<evidence type="ECO:0000256" key="9">
    <source>
        <dbReference type="ARBA" id="ARBA00023172"/>
    </source>
</evidence>
<dbReference type="GO" id="GO:0006281">
    <property type="term" value="P:DNA repair"/>
    <property type="evidence" value="ECO:0007669"/>
    <property type="project" value="UniProtKB-UniRule"/>
</dbReference>
<reference evidence="14 15" key="1">
    <citation type="submission" date="2019-01" db="EMBL/GenBank/DDBJ databases">
        <title>Draft genome sequences of the type strains of six Macrococcus species.</title>
        <authorList>
            <person name="Mazhar S."/>
            <person name="Altermann E."/>
            <person name="Hill C."/>
            <person name="Mcauliffe O."/>
        </authorList>
    </citation>
    <scope>NUCLEOTIDE SEQUENCE [LARGE SCALE GENOMIC DNA]</scope>
    <source>
        <strain evidence="14 15">CCM4811</strain>
    </source>
</reference>
<feature type="binding site" evidence="13">
    <location>
        <position position="71"/>
    </location>
    <ligand>
        <name>Mg(2+)</name>
        <dbReference type="ChEBI" id="CHEBI:18420"/>
    </ligand>
</feature>
<feature type="site" description="Transition state stabilizer" evidence="13">
    <location>
        <position position="86"/>
    </location>
</feature>
<evidence type="ECO:0000313" key="15">
    <source>
        <dbReference type="Proteomes" id="UP000295310"/>
    </source>
</evidence>
<evidence type="ECO:0000256" key="3">
    <source>
        <dbReference type="ARBA" id="ARBA00022722"/>
    </source>
</evidence>
<dbReference type="InterPro" id="IPR004612">
    <property type="entry name" value="Resolv_RecU"/>
</dbReference>
<dbReference type="Pfam" id="PF03838">
    <property type="entry name" value="RecU"/>
    <property type="match status" value="1"/>
</dbReference>
<dbReference type="CDD" id="cd22354">
    <property type="entry name" value="RecU-like"/>
    <property type="match status" value="1"/>
</dbReference>
<gene>
    <name evidence="13" type="primary">recU</name>
    <name evidence="14" type="ORF">ERX27_07545</name>
</gene>
<comment type="similarity">
    <text evidence="11 13">Belongs to the RecU family.</text>
</comment>
<keyword evidence="3 13" id="KW-0540">Nuclease</keyword>
<evidence type="ECO:0000256" key="4">
    <source>
        <dbReference type="ARBA" id="ARBA00022723"/>
    </source>
</evidence>
<evidence type="ECO:0000256" key="1">
    <source>
        <dbReference type="ARBA" id="ARBA00004496"/>
    </source>
</evidence>
<dbReference type="GO" id="GO:0006310">
    <property type="term" value="P:DNA recombination"/>
    <property type="evidence" value="ECO:0007669"/>
    <property type="project" value="UniProtKB-UniRule"/>
</dbReference>
<dbReference type="Proteomes" id="UP000295310">
    <property type="component" value="Unassembled WGS sequence"/>
</dbReference>
<evidence type="ECO:0000256" key="12">
    <source>
        <dbReference type="ARBA" id="ARBA00029523"/>
    </source>
</evidence>
<keyword evidence="10 13" id="KW-0234">DNA repair</keyword>
<dbReference type="HAMAP" id="MF_00130">
    <property type="entry name" value="RecU"/>
    <property type="match status" value="1"/>
</dbReference>
<feature type="binding site" evidence="13">
    <location>
        <position position="102"/>
    </location>
    <ligand>
        <name>Mg(2+)</name>
        <dbReference type="ChEBI" id="CHEBI:18420"/>
    </ligand>
</feature>
<dbReference type="SUPFAM" id="SSF52980">
    <property type="entry name" value="Restriction endonuclease-like"/>
    <property type="match status" value="1"/>
</dbReference>
<dbReference type="GO" id="GO:0005737">
    <property type="term" value="C:cytoplasm"/>
    <property type="evidence" value="ECO:0007669"/>
    <property type="project" value="UniProtKB-SubCell"/>
</dbReference>
<evidence type="ECO:0000256" key="5">
    <source>
        <dbReference type="ARBA" id="ARBA00022759"/>
    </source>
</evidence>
<dbReference type="GO" id="GO:0000287">
    <property type="term" value="F:magnesium ion binding"/>
    <property type="evidence" value="ECO:0007669"/>
    <property type="project" value="UniProtKB-UniRule"/>
</dbReference>
<evidence type="ECO:0000256" key="13">
    <source>
        <dbReference type="HAMAP-Rule" id="MF_00130"/>
    </source>
</evidence>
<comment type="subcellular location">
    <subcellularLocation>
        <location evidence="1 13">Cytoplasm</location>
    </subcellularLocation>
</comment>
<comment type="function">
    <text evidence="13">Endonuclease that resolves Holliday junction intermediates in genetic recombination. Cleaves mobile four-strand junctions by introducing symmetrical nicks in paired strands. Promotes annealing of linear ssDNA with homologous dsDNA. Required for DNA repair, homologous recombination and chromosome segregation.</text>
</comment>
<dbReference type="OrthoDB" id="9783592at2"/>
<dbReference type="InterPro" id="IPR011856">
    <property type="entry name" value="tRNA_endonuc-like_dom_sf"/>
</dbReference>
<keyword evidence="8 13" id="KW-0460">Magnesium</keyword>
<evidence type="ECO:0000256" key="2">
    <source>
        <dbReference type="ARBA" id="ARBA00022490"/>
    </source>
</evidence>
<evidence type="ECO:0000256" key="6">
    <source>
        <dbReference type="ARBA" id="ARBA00022763"/>
    </source>
</evidence>
<accession>A0A4R6BCW3</accession>
<dbReference type="AlphaFoldDB" id="A0A4R6BCW3"/>
<organism evidence="14 15">
    <name type="scientific">Macrococcus brunensis</name>
    <dbReference type="NCBI Taxonomy" id="198483"/>
    <lineage>
        <taxon>Bacteria</taxon>
        <taxon>Bacillati</taxon>
        <taxon>Bacillota</taxon>
        <taxon>Bacilli</taxon>
        <taxon>Bacillales</taxon>
        <taxon>Staphylococcaceae</taxon>
        <taxon>Macrococcus</taxon>
    </lineage>
</organism>
<keyword evidence="9 13" id="KW-0233">DNA recombination</keyword>
<dbReference type="EMBL" id="SCWA01000012">
    <property type="protein sequence ID" value="TDL96700.1"/>
    <property type="molecule type" value="Genomic_DNA"/>
</dbReference>
<keyword evidence="4 13" id="KW-0479">Metal-binding</keyword>
<keyword evidence="7 13" id="KW-0378">Hydrolase</keyword>
<evidence type="ECO:0000313" key="14">
    <source>
        <dbReference type="EMBL" id="TDL96700.1"/>
    </source>
</evidence>
<dbReference type="GO" id="GO:0003676">
    <property type="term" value="F:nucleic acid binding"/>
    <property type="evidence" value="ECO:0007669"/>
    <property type="project" value="InterPro"/>
</dbReference>
<dbReference type="InterPro" id="IPR011335">
    <property type="entry name" value="Restrct_endonuc-II-like"/>
</dbReference>
<comment type="cofactor">
    <cofactor evidence="13">
        <name>Mg(2+)</name>
        <dbReference type="ChEBI" id="CHEBI:18420"/>
    </cofactor>
    <text evidence="13">Binds 1 Mg(2+) ion per subunit.</text>
</comment>
<proteinExistence type="inferred from homology"/>
<dbReference type="GO" id="GO:0007059">
    <property type="term" value="P:chromosome segregation"/>
    <property type="evidence" value="ECO:0007669"/>
    <property type="project" value="UniProtKB-UniRule"/>
</dbReference>
<keyword evidence="5 13" id="KW-0255">Endonuclease</keyword>
<dbReference type="Gene3D" id="3.40.1350.10">
    <property type="match status" value="1"/>
</dbReference>
<name>A0A4R6BCW3_9STAP</name>
<evidence type="ECO:0000256" key="11">
    <source>
        <dbReference type="ARBA" id="ARBA00023447"/>
    </source>
</evidence>
<protein>
    <recommendedName>
        <fullName evidence="12 13">Holliday junction resolvase RecU</fullName>
        <ecNumber evidence="13">3.1.21.10</ecNumber>
    </recommendedName>
    <alternativeName>
        <fullName evidence="13">Recombination protein U homolog</fullName>
    </alternativeName>
</protein>
<dbReference type="GO" id="GO:0008821">
    <property type="term" value="F:crossover junction DNA endonuclease activity"/>
    <property type="evidence" value="ECO:0007669"/>
    <property type="project" value="UniProtKB-EC"/>
</dbReference>
<evidence type="ECO:0000256" key="7">
    <source>
        <dbReference type="ARBA" id="ARBA00022801"/>
    </source>
</evidence>
<feature type="binding site" evidence="13">
    <location>
        <position position="84"/>
    </location>
    <ligand>
        <name>Mg(2+)</name>
        <dbReference type="ChEBI" id="CHEBI:18420"/>
    </ligand>
</feature>
<evidence type="ECO:0000256" key="8">
    <source>
        <dbReference type="ARBA" id="ARBA00022842"/>
    </source>
</evidence>
<sequence>MNRRNLYMTSYIKNRKNANKGKYLENLIDISNKQYLAKGVAHITNIPTPTKVKWSEGEITGAYHSGKSTVDFIGVFDGMFVAFDAKETTKNYLPFKAIRQHQADYLISITKYGGLGFILVLFREVNELYMISIQEFKELQETINRASIPLQWFQDNKEPIVSEWNIRYHYLKSLGRVE</sequence>
<comment type="caution">
    <text evidence="14">The sequence shown here is derived from an EMBL/GenBank/DDBJ whole genome shotgun (WGS) entry which is preliminary data.</text>
</comment>
<keyword evidence="6 13" id="KW-0227">DNA damage</keyword>